<name>A0A1Y5DXD7_COLPS</name>
<protein>
    <submittedName>
        <fullName evidence="7">Uncharacterized protein</fullName>
    </submittedName>
</protein>
<evidence type="ECO:0000256" key="4">
    <source>
        <dbReference type="ARBA" id="ARBA00022989"/>
    </source>
</evidence>
<feature type="transmembrane region" description="Helical" evidence="6">
    <location>
        <begin position="311"/>
        <end position="331"/>
    </location>
</feature>
<evidence type="ECO:0000313" key="8">
    <source>
        <dbReference type="Proteomes" id="UP000243053"/>
    </source>
</evidence>
<dbReference type="Pfam" id="PF13440">
    <property type="entry name" value="Polysacc_synt_3"/>
    <property type="match status" value="1"/>
</dbReference>
<dbReference type="AlphaFoldDB" id="A0A1Y5DXD7"/>
<feature type="transmembrane region" description="Helical" evidence="6">
    <location>
        <begin position="371"/>
        <end position="389"/>
    </location>
</feature>
<feature type="transmembrane region" description="Helical" evidence="6">
    <location>
        <begin position="130"/>
        <end position="151"/>
    </location>
</feature>
<feature type="transmembrane region" description="Helical" evidence="6">
    <location>
        <begin position="272"/>
        <end position="291"/>
    </location>
</feature>
<evidence type="ECO:0000256" key="1">
    <source>
        <dbReference type="ARBA" id="ARBA00004651"/>
    </source>
</evidence>
<feature type="transmembrane region" description="Helical" evidence="6">
    <location>
        <begin position="430"/>
        <end position="452"/>
    </location>
</feature>
<dbReference type="Proteomes" id="UP000243053">
    <property type="component" value="Unassembled WGS sequence"/>
</dbReference>
<feature type="transmembrane region" description="Helical" evidence="6">
    <location>
        <begin position="238"/>
        <end position="260"/>
    </location>
</feature>
<feature type="transmembrane region" description="Helical" evidence="6">
    <location>
        <begin position="401"/>
        <end position="418"/>
    </location>
</feature>
<reference evidence="8" key="1">
    <citation type="journal article" date="2017" name="Proc. Natl. Acad. Sci. U.S.A.">
        <title>Simulation of Deepwater Horizon oil plume reveals substrate specialization within a complex community of hydrocarbon degraders.</title>
        <authorList>
            <person name="Hu P."/>
            <person name="Dubinsky E.A."/>
            <person name="Probst A.J."/>
            <person name="Wang J."/>
            <person name="Sieber C.M.K."/>
            <person name="Tom L.M."/>
            <person name="Gardinali P."/>
            <person name="Banfield J.F."/>
            <person name="Atlas R.M."/>
            <person name="Andersen G.L."/>
        </authorList>
    </citation>
    <scope>NUCLEOTIDE SEQUENCE [LARGE SCALE GENOMIC DNA]</scope>
</reference>
<evidence type="ECO:0000313" key="7">
    <source>
        <dbReference type="EMBL" id="OUR75193.1"/>
    </source>
</evidence>
<comment type="subcellular location">
    <subcellularLocation>
        <location evidence="1">Cell membrane</location>
        <topology evidence="1">Multi-pass membrane protein</topology>
    </subcellularLocation>
</comment>
<comment type="caution">
    <text evidence="7">The sequence shown here is derived from an EMBL/GenBank/DDBJ whole genome shotgun (WGS) entry which is preliminary data.</text>
</comment>
<dbReference type="PANTHER" id="PTHR30250">
    <property type="entry name" value="PST FAMILY PREDICTED COLANIC ACID TRANSPORTER"/>
    <property type="match status" value="1"/>
</dbReference>
<evidence type="ECO:0000256" key="2">
    <source>
        <dbReference type="ARBA" id="ARBA00022475"/>
    </source>
</evidence>
<evidence type="ECO:0000256" key="3">
    <source>
        <dbReference type="ARBA" id="ARBA00022692"/>
    </source>
</evidence>
<evidence type="ECO:0000256" key="6">
    <source>
        <dbReference type="SAM" id="Phobius"/>
    </source>
</evidence>
<keyword evidence="3 6" id="KW-0812">Transmembrane</keyword>
<gene>
    <name evidence="7" type="ORF">A9Q75_17980</name>
</gene>
<feature type="transmembrane region" description="Helical" evidence="6">
    <location>
        <begin position="198"/>
        <end position="218"/>
    </location>
</feature>
<keyword evidence="2" id="KW-1003">Cell membrane</keyword>
<dbReference type="PANTHER" id="PTHR30250:SF11">
    <property type="entry name" value="O-ANTIGEN TRANSPORTER-RELATED"/>
    <property type="match status" value="1"/>
</dbReference>
<keyword evidence="4 6" id="KW-1133">Transmembrane helix</keyword>
<evidence type="ECO:0000256" key="5">
    <source>
        <dbReference type="ARBA" id="ARBA00023136"/>
    </source>
</evidence>
<feature type="transmembrane region" description="Helical" evidence="6">
    <location>
        <begin position="73"/>
        <end position="95"/>
    </location>
</feature>
<keyword evidence="5 6" id="KW-0472">Membrane</keyword>
<proteinExistence type="predicted"/>
<organism evidence="7 8">
    <name type="scientific">Colwellia psychrerythraea</name>
    <name type="common">Vibrio psychroerythus</name>
    <dbReference type="NCBI Taxonomy" id="28229"/>
    <lineage>
        <taxon>Bacteria</taxon>
        <taxon>Pseudomonadati</taxon>
        <taxon>Pseudomonadota</taxon>
        <taxon>Gammaproteobacteria</taxon>
        <taxon>Alteromonadales</taxon>
        <taxon>Colwelliaceae</taxon>
        <taxon>Colwellia</taxon>
    </lineage>
</organism>
<feature type="transmembrane region" description="Helical" evidence="6">
    <location>
        <begin position="343"/>
        <end position="365"/>
    </location>
</feature>
<sequence length="466" mass="52173">MYAITKLLPAIATLIGISLFTRLLSPNEYGIYSLSLLIASAGSAIFFQWLSLALGRYYQEGGRKQKDKLLSTILISFLLISFFVFTVFFIAYLLLDNEVDFLLVAVLVLTGAWFELNQRLSNADLRPRPYAISLTIKSTLAVVGGYYFILFGFSVDGVLIALCVSYLLATFVQFRYWKVFKLYLVDKKIFVQMLDYGLPLTLTFLMLFIINGSGKFFINYILDKSDVGMFSVAYDFTQYIIVTLCGVLHLAAFPLIIKAYSEKGEVEGKKQLLLSFGLLISVSVPLVFGLISTINELATIFLGVEFRESSIQLIPPIAIALLLMVLKSYYFDYAFQLAQNTKLQLVGVAGGAITSFIANPILISLNGVEGATYAMLISFFVYLVICIYLGKRVFDMPTIPWVNILKVSLSCALMILVIEHLTVSDLYLSLLAKITLGSCIYFLTMLLLNYMGTKELLLNFLKVRKV</sequence>
<feature type="transmembrane region" description="Helical" evidence="6">
    <location>
        <begin position="157"/>
        <end position="177"/>
    </location>
</feature>
<dbReference type="GO" id="GO:0005886">
    <property type="term" value="C:plasma membrane"/>
    <property type="evidence" value="ECO:0007669"/>
    <property type="project" value="UniProtKB-SubCell"/>
</dbReference>
<feature type="transmembrane region" description="Helical" evidence="6">
    <location>
        <begin position="7"/>
        <end position="25"/>
    </location>
</feature>
<feature type="transmembrane region" description="Helical" evidence="6">
    <location>
        <begin position="101"/>
        <end position="118"/>
    </location>
</feature>
<accession>A0A1Y5DXD7</accession>
<feature type="transmembrane region" description="Helical" evidence="6">
    <location>
        <begin position="31"/>
        <end position="52"/>
    </location>
</feature>
<dbReference type="EMBL" id="MAAF01000111">
    <property type="protein sequence ID" value="OUR75193.1"/>
    <property type="molecule type" value="Genomic_DNA"/>
</dbReference>
<dbReference type="InterPro" id="IPR050833">
    <property type="entry name" value="Poly_Biosynth_Transport"/>
</dbReference>